<organism evidence="2 3">
    <name type="scientific">Canna indica</name>
    <name type="common">Indian-shot</name>
    <dbReference type="NCBI Taxonomy" id="4628"/>
    <lineage>
        <taxon>Eukaryota</taxon>
        <taxon>Viridiplantae</taxon>
        <taxon>Streptophyta</taxon>
        <taxon>Embryophyta</taxon>
        <taxon>Tracheophyta</taxon>
        <taxon>Spermatophyta</taxon>
        <taxon>Magnoliopsida</taxon>
        <taxon>Liliopsida</taxon>
        <taxon>Zingiberales</taxon>
        <taxon>Cannaceae</taxon>
        <taxon>Canna</taxon>
    </lineage>
</organism>
<comment type="similarity">
    <text evidence="1">Belongs to the cytochrome P450 family.</text>
</comment>
<protein>
    <recommendedName>
        <fullName evidence="4">Cytochrome P450</fullName>
    </recommendedName>
</protein>
<evidence type="ECO:0000313" key="3">
    <source>
        <dbReference type="Proteomes" id="UP001327560"/>
    </source>
</evidence>
<dbReference type="PANTHER" id="PTHR47950">
    <property type="entry name" value="CYTOCHROME P450, FAMILY 76, SUBFAMILY C, POLYPEPTIDE 5-RELATED"/>
    <property type="match status" value="1"/>
</dbReference>
<dbReference type="GO" id="GO:0020037">
    <property type="term" value="F:heme binding"/>
    <property type="evidence" value="ECO:0007669"/>
    <property type="project" value="InterPro"/>
</dbReference>
<dbReference type="InterPro" id="IPR001128">
    <property type="entry name" value="Cyt_P450"/>
</dbReference>
<sequence length="404" mass="44585">MRDISVDNFLPRPPASPRAEAIELGDMPHSSLARLADVYGPIMDLRLGQVDTVVISSPDMAREVLQKHDSVFANRSIPEAARVLSYTDASLVWLPPSHWWHNLRKIYNTQLFTPQRLDAHQSLRREKVGELTQFISDSASKGLPVEIGRVAFVAALNLISRTIFSVDLVDLYEESSQKFKHVVQGMLEEAGKSNLFDYFPLLAYKHEKTKVVGNDFLDELLHYRVQEDGSKFDRLAMRSLLTDIFVAGSHTTSTTVELSMAVLLRSPLAMAKVREEIVRVIGLGRDVDEADIDALPYLQAVVDQGDAPLASVGITCAAAHDRGDGGAEWRLQDTQWHPGAWKDAGIFSPERFMTMEVEYRGMGAGLRADTVRGGATIMPRAAAGVPNGAPHARVAASEVRVEDT</sequence>
<dbReference type="InterPro" id="IPR036396">
    <property type="entry name" value="Cyt_P450_sf"/>
</dbReference>
<evidence type="ECO:0000313" key="2">
    <source>
        <dbReference type="EMBL" id="WOL04338.1"/>
    </source>
</evidence>
<dbReference type="GO" id="GO:0005506">
    <property type="term" value="F:iron ion binding"/>
    <property type="evidence" value="ECO:0007669"/>
    <property type="project" value="InterPro"/>
</dbReference>
<dbReference type="EMBL" id="CP136893">
    <property type="protein sequence ID" value="WOL04338.1"/>
    <property type="molecule type" value="Genomic_DNA"/>
</dbReference>
<keyword evidence="3" id="KW-1185">Reference proteome</keyword>
<dbReference type="GO" id="GO:0004497">
    <property type="term" value="F:monooxygenase activity"/>
    <property type="evidence" value="ECO:0007669"/>
    <property type="project" value="InterPro"/>
</dbReference>
<dbReference type="AlphaFoldDB" id="A0AAQ3K8X5"/>
<dbReference type="Proteomes" id="UP001327560">
    <property type="component" value="Chromosome 4"/>
</dbReference>
<evidence type="ECO:0000256" key="1">
    <source>
        <dbReference type="ARBA" id="ARBA00010617"/>
    </source>
</evidence>
<proteinExistence type="inferred from homology"/>
<dbReference type="Pfam" id="PF00067">
    <property type="entry name" value="p450"/>
    <property type="match status" value="2"/>
</dbReference>
<dbReference type="PANTHER" id="PTHR47950:SF48">
    <property type="entry name" value="CYTOCHROME P450 FAMILY PROTEIN, EXPRESSED"/>
    <property type="match status" value="1"/>
</dbReference>
<dbReference type="InterPro" id="IPR002401">
    <property type="entry name" value="Cyt_P450_E_grp-I"/>
</dbReference>
<accession>A0AAQ3K8X5</accession>
<reference evidence="2 3" key="1">
    <citation type="submission" date="2023-10" db="EMBL/GenBank/DDBJ databases">
        <title>Chromosome-scale genome assembly provides insights into flower coloration mechanisms of Canna indica.</title>
        <authorList>
            <person name="Li C."/>
        </authorList>
    </citation>
    <scope>NUCLEOTIDE SEQUENCE [LARGE SCALE GENOMIC DNA]</scope>
    <source>
        <tissue evidence="2">Flower</tissue>
    </source>
</reference>
<gene>
    <name evidence="2" type="ORF">Cni_G13059</name>
</gene>
<dbReference type="PRINTS" id="PR00463">
    <property type="entry name" value="EP450I"/>
</dbReference>
<dbReference type="SUPFAM" id="SSF48264">
    <property type="entry name" value="Cytochrome P450"/>
    <property type="match status" value="1"/>
</dbReference>
<dbReference type="GO" id="GO:0016705">
    <property type="term" value="F:oxidoreductase activity, acting on paired donors, with incorporation or reduction of molecular oxygen"/>
    <property type="evidence" value="ECO:0007669"/>
    <property type="project" value="InterPro"/>
</dbReference>
<evidence type="ECO:0008006" key="4">
    <source>
        <dbReference type="Google" id="ProtNLM"/>
    </source>
</evidence>
<dbReference type="Gene3D" id="1.10.630.10">
    <property type="entry name" value="Cytochrome P450"/>
    <property type="match status" value="1"/>
</dbReference>
<name>A0AAQ3K8X5_9LILI</name>